<dbReference type="InParanoid" id="A0A0C2TRR7"/>
<gene>
    <name evidence="1" type="ORF">M378DRAFT_719656</name>
</gene>
<dbReference type="EMBL" id="KN818225">
    <property type="protein sequence ID" value="KIL69959.1"/>
    <property type="molecule type" value="Genomic_DNA"/>
</dbReference>
<dbReference type="HOGENOM" id="CLU_1767597_0_0_1"/>
<proteinExistence type="predicted"/>
<dbReference type="AlphaFoldDB" id="A0A0C2TRR7"/>
<protein>
    <submittedName>
        <fullName evidence="1">Uncharacterized protein</fullName>
    </submittedName>
</protein>
<sequence length="147" mass="16159">MALVSSSLELLRTDRRRIVLITGEHVAHVGHCPGESIDQFLPKEQNTSDVTIHSQHKCHAIIPGCRCQRTGDSLKSLSLSYHNIQSRVESNFLNKHNNLFADEGTTILSKSLTSTYRSELACLQTGMDGTLPRLASLVLSLEICASS</sequence>
<keyword evidence="2" id="KW-1185">Reference proteome</keyword>
<reference evidence="1 2" key="1">
    <citation type="submission" date="2014-04" db="EMBL/GenBank/DDBJ databases">
        <title>Evolutionary Origins and Diversification of the Mycorrhizal Mutualists.</title>
        <authorList>
            <consortium name="DOE Joint Genome Institute"/>
            <consortium name="Mycorrhizal Genomics Consortium"/>
            <person name="Kohler A."/>
            <person name="Kuo A."/>
            <person name="Nagy L.G."/>
            <person name="Floudas D."/>
            <person name="Copeland A."/>
            <person name="Barry K.W."/>
            <person name="Cichocki N."/>
            <person name="Veneault-Fourrey C."/>
            <person name="LaButti K."/>
            <person name="Lindquist E.A."/>
            <person name="Lipzen A."/>
            <person name="Lundell T."/>
            <person name="Morin E."/>
            <person name="Murat C."/>
            <person name="Riley R."/>
            <person name="Ohm R."/>
            <person name="Sun H."/>
            <person name="Tunlid A."/>
            <person name="Henrissat B."/>
            <person name="Grigoriev I.V."/>
            <person name="Hibbett D.S."/>
            <person name="Martin F."/>
        </authorList>
    </citation>
    <scope>NUCLEOTIDE SEQUENCE [LARGE SCALE GENOMIC DNA]</scope>
    <source>
        <strain evidence="1 2">Koide BX008</strain>
    </source>
</reference>
<evidence type="ECO:0000313" key="1">
    <source>
        <dbReference type="EMBL" id="KIL69959.1"/>
    </source>
</evidence>
<accession>A0A0C2TRR7</accession>
<name>A0A0C2TRR7_AMAMK</name>
<evidence type="ECO:0000313" key="2">
    <source>
        <dbReference type="Proteomes" id="UP000054549"/>
    </source>
</evidence>
<dbReference type="Proteomes" id="UP000054549">
    <property type="component" value="Unassembled WGS sequence"/>
</dbReference>
<organism evidence="1 2">
    <name type="scientific">Amanita muscaria (strain Koide BX008)</name>
    <dbReference type="NCBI Taxonomy" id="946122"/>
    <lineage>
        <taxon>Eukaryota</taxon>
        <taxon>Fungi</taxon>
        <taxon>Dikarya</taxon>
        <taxon>Basidiomycota</taxon>
        <taxon>Agaricomycotina</taxon>
        <taxon>Agaricomycetes</taxon>
        <taxon>Agaricomycetidae</taxon>
        <taxon>Agaricales</taxon>
        <taxon>Pluteineae</taxon>
        <taxon>Amanitaceae</taxon>
        <taxon>Amanita</taxon>
    </lineage>
</organism>